<reference evidence="4 6" key="2">
    <citation type="submission" date="2015-03" db="EMBL/GenBank/DDBJ databases">
        <authorList>
            <person name="Murphy D."/>
        </authorList>
    </citation>
    <scope>NUCLEOTIDE SEQUENCE [LARGE SCALE GENOMIC DNA]</scope>
    <source>
        <strain evidence="4 6">Y233</strain>
    </source>
</reference>
<keyword evidence="1" id="KW-0472">Membrane</keyword>
<keyword evidence="1" id="KW-1133">Transmembrane helix</keyword>
<dbReference type="EMBL" id="CQBK01000030">
    <property type="protein sequence ID" value="CNI44866.1"/>
    <property type="molecule type" value="Genomic_DNA"/>
</dbReference>
<organism evidence="4 6">
    <name type="scientific">Yersinia similis</name>
    <dbReference type="NCBI Taxonomy" id="367190"/>
    <lineage>
        <taxon>Bacteria</taxon>
        <taxon>Pseudomonadati</taxon>
        <taxon>Pseudomonadota</taxon>
        <taxon>Gammaproteobacteria</taxon>
        <taxon>Enterobacterales</taxon>
        <taxon>Yersiniaceae</taxon>
        <taxon>Yersinia</taxon>
    </lineage>
</organism>
<keyword evidence="1" id="KW-0812">Transmembrane</keyword>
<evidence type="ECO:0000313" key="4">
    <source>
        <dbReference type="EMBL" id="CNI44866.1"/>
    </source>
</evidence>
<dbReference type="Pfam" id="PF07811">
    <property type="entry name" value="TadE"/>
    <property type="match status" value="1"/>
</dbReference>
<protein>
    <submittedName>
        <fullName evidence="3">Pilus assembly protein TadE</fullName>
    </submittedName>
    <submittedName>
        <fullName evidence="4">TadE family protein</fullName>
    </submittedName>
</protein>
<evidence type="ECO:0000313" key="3">
    <source>
        <dbReference type="EMBL" id="AHK18614.1"/>
    </source>
</evidence>
<evidence type="ECO:0000313" key="6">
    <source>
        <dbReference type="Proteomes" id="UP000038204"/>
    </source>
</evidence>
<sequence length="157" mass="18055">MMRYTILRLLPANRGSIAVEFTLIFILFIFMLLLVVETSRLFYISANLDFALSEAAKTAKNKDDENELSYQQLFDRHFNQQVTVLGALVHTPPSARLTVNFSHSVADLINGNSEENNHTLPLAHYQVRLNYQPIFLPFPQAWVNTLLSREVIFVQEK</sequence>
<reference evidence="3 5" key="1">
    <citation type="journal article" date="2014" name="Genome Announc.">
        <title>Genome Sequence of Yersinia similis Y228T, a Member of the Yersinia pseudotuberculosis Complex.</title>
        <authorList>
            <person name="Sprague L.D."/>
            <person name="Neubauer H."/>
        </authorList>
    </citation>
    <scope>NUCLEOTIDE SEQUENCE [LARGE SCALE GENOMIC DNA]</scope>
    <source>
        <strain evidence="3 5">228</strain>
    </source>
</reference>
<dbReference type="GeneID" id="96662821"/>
<evidence type="ECO:0000259" key="2">
    <source>
        <dbReference type="Pfam" id="PF07811"/>
    </source>
</evidence>
<dbReference type="RefSeq" id="WP_025381415.1">
    <property type="nucleotide sequence ID" value="NZ_CABIHV010000175.1"/>
</dbReference>
<dbReference type="EMBL" id="CP007230">
    <property type="protein sequence ID" value="AHK18614.1"/>
    <property type="molecule type" value="Genomic_DNA"/>
</dbReference>
<proteinExistence type="predicted"/>
<dbReference type="AlphaFoldDB" id="A0A0T9R4V1"/>
<feature type="transmembrane region" description="Helical" evidence="1">
    <location>
        <begin position="21"/>
        <end position="43"/>
    </location>
</feature>
<feature type="domain" description="TadE-like" evidence="2">
    <location>
        <begin position="15"/>
        <end position="56"/>
    </location>
</feature>
<name>A0A0T9R4V1_9GAMM</name>
<gene>
    <name evidence="3" type="ORF">BF17_04080</name>
    <name evidence="4" type="ORF">ERS008667_03424</name>
</gene>
<evidence type="ECO:0000256" key="1">
    <source>
        <dbReference type="SAM" id="Phobius"/>
    </source>
</evidence>
<dbReference type="PATRIC" id="fig|367190.3.peg.752"/>
<dbReference type="Proteomes" id="UP000038204">
    <property type="component" value="Unassembled WGS sequence"/>
</dbReference>
<dbReference type="KEGG" id="ysi:BF17_04080"/>
<keyword evidence="5" id="KW-1185">Reference proteome</keyword>
<dbReference type="Proteomes" id="UP000019439">
    <property type="component" value="Chromosome"/>
</dbReference>
<accession>A0A0T9R4V1</accession>
<evidence type="ECO:0000313" key="5">
    <source>
        <dbReference type="Proteomes" id="UP000019439"/>
    </source>
</evidence>
<dbReference type="InterPro" id="IPR012495">
    <property type="entry name" value="TadE-like_dom"/>
</dbReference>